<proteinExistence type="predicted"/>
<sequence>MTTTTTSPVIPDVERRDLLAALATARAGLTRTVQGLSDEQIGERPTVSALCPGGVIKHVAAMEESWLRFVLDGPSAMNFDLPDGVTWDDLMAGTAREVPQWLVEHQNDFAVLPGETLAGILARYERVAARTEEIVAALPDLSATHPMPEAPWSEPGGEWSVRAVLMHVLAETAQHAGHADILRESLDGQRSS</sequence>
<evidence type="ECO:0000313" key="1">
    <source>
        <dbReference type="EMBL" id="SBV25273.1"/>
    </source>
</evidence>
<reference evidence="2" key="1">
    <citation type="submission" date="2016-06" db="EMBL/GenBank/DDBJ databases">
        <authorList>
            <person name="Varghese N."/>
            <person name="Submissions Spin"/>
        </authorList>
    </citation>
    <scope>NUCLEOTIDE SEQUENCE [LARGE SCALE GENOMIC DNA]</scope>
    <source>
        <strain evidence="2">DSM 45344</strain>
    </source>
</reference>
<dbReference type="Pfam" id="PF04978">
    <property type="entry name" value="MST"/>
    <property type="match status" value="1"/>
</dbReference>
<dbReference type="STRING" id="307121.GA0070620_0744"/>
<dbReference type="OrthoDB" id="4548523at2"/>
<name>A0A1C3MY66_9ACTN</name>
<dbReference type="InterPro" id="IPR007061">
    <property type="entry name" value="MST-like"/>
</dbReference>
<dbReference type="EMBL" id="LT598496">
    <property type="protein sequence ID" value="SBV25273.1"/>
    <property type="molecule type" value="Genomic_DNA"/>
</dbReference>
<gene>
    <name evidence="1" type="ORF">GA0070620_0744</name>
</gene>
<protein>
    <recommendedName>
        <fullName evidence="3">DinB superfamily protein</fullName>
    </recommendedName>
</protein>
<evidence type="ECO:0008006" key="3">
    <source>
        <dbReference type="Google" id="ProtNLM"/>
    </source>
</evidence>
<organism evidence="1 2">
    <name type="scientific">Micromonospora krabiensis</name>
    <dbReference type="NCBI Taxonomy" id="307121"/>
    <lineage>
        <taxon>Bacteria</taxon>
        <taxon>Bacillati</taxon>
        <taxon>Actinomycetota</taxon>
        <taxon>Actinomycetes</taxon>
        <taxon>Micromonosporales</taxon>
        <taxon>Micromonosporaceae</taxon>
        <taxon>Micromonospora</taxon>
    </lineage>
</organism>
<dbReference type="Gene3D" id="1.20.120.450">
    <property type="entry name" value="dinb family like domain"/>
    <property type="match status" value="1"/>
</dbReference>
<dbReference type="SUPFAM" id="SSF109854">
    <property type="entry name" value="DinB/YfiT-like putative metalloenzymes"/>
    <property type="match status" value="1"/>
</dbReference>
<evidence type="ECO:0000313" key="2">
    <source>
        <dbReference type="Proteomes" id="UP000199393"/>
    </source>
</evidence>
<dbReference type="AlphaFoldDB" id="A0A1C3MY66"/>
<keyword evidence="2" id="KW-1185">Reference proteome</keyword>
<accession>A0A1C3MY66</accession>
<dbReference type="PATRIC" id="fig|307121.4.peg.763"/>
<dbReference type="InterPro" id="IPR034660">
    <property type="entry name" value="DinB/YfiT-like"/>
</dbReference>
<dbReference type="Proteomes" id="UP000199393">
    <property type="component" value="Chromosome I"/>
</dbReference>